<dbReference type="PANTHER" id="PTHR46030">
    <property type="entry name" value="ALPHA-KETOGLUTARATE-DEPENDENT DIOXYGENASE ALKB HOMOLOG 6"/>
    <property type="match status" value="1"/>
</dbReference>
<proteinExistence type="inferred from homology"/>
<evidence type="ECO:0000313" key="9">
    <source>
        <dbReference type="EMBL" id="GAX80010.1"/>
    </source>
</evidence>
<protein>
    <recommendedName>
        <fullName evidence="8">Fe2OG dioxygenase domain-containing protein</fullName>
    </recommendedName>
</protein>
<dbReference type="InterPro" id="IPR005123">
    <property type="entry name" value="Oxoglu/Fe-dep_dioxygenase_dom"/>
</dbReference>
<comment type="caution">
    <text evidence="9">The sequence shown here is derived from an EMBL/GenBank/DDBJ whole genome shotgun (WGS) entry which is preliminary data.</text>
</comment>
<dbReference type="GO" id="GO:0046872">
    <property type="term" value="F:metal ion binding"/>
    <property type="evidence" value="ECO:0007669"/>
    <property type="project" value="UniProtKB-KW"/>
</dbReference>
<evidence type="ECO:0000256" key="3">
    <source>
        <dbReference type="ARBA" id="ARBA00022723"/>
    </source>
</evidence>
<organism evidence="9 10">
    <name type="scientific">Chlamydomonas eustigma</name>
    <dbReference type="NCBI Taxonomy" id="1157962"/>
    <lineage>
        <taxon>Eukaryota</taxon>
        <taxon>Viridiplantae</taxon>
        <taxon>Chlorophyta</taxon>
        <taxon>core chlorophytes</taxon>
        <taxon>Chlorophyceae</taxon>
        <taxon>CS clade</taxon>
        <taxon>Chlamydomonadales</taxon>
        <taxon>Chlamydomonadaceae</taxon>
        <taxon>Chlamydomonas</taxon>
    </lineage>
</organism>
<dbReference type="STRING" id="1157962.A0A250XB66"/>
<dbReference type="InterPro" id="IPR032862">
    <property type="entry name" value="ALKBH6"/>
</dbReference>
<keyword evidence="5" id="KW-0560">Oxidoreductase</keyword>
<dbReference type="GO" id="GO:0051213">
    <property type="term" value="F:dioxygenase activity"/>
    <property type="evidence" value="ECO:0007669"/>
    <property type="project" value="UniProtKB-KW"/>
</dbReference>
<keyword evidence="4" id="KW-0223">Dioxygenase</keyword>
<keyword evidence="3" id="KW-0479">Metal-binding</keyword>
<evidence type="ECO:0000259" key="8">
    <source>
        <dbReference type="PROSITE" id="PS51471"/>
    </source>
</evidence>
<gene>
    <name evidence="9" type="ORF">CEUSTIGMA_g7449.t1</name>
</gene>
<evidence type="ECO:0000256" key="7">
    <source>
        <dbReference type="ARBA" id="ARBA00023242"/>
    </source>
</evidence>
<dbReference type="OrthoDB" id="412814at2759"/>
<dbReference type="EMBL" id="BEGY01000048">
    <property type="protein sequence ID" value="GAX80010.1"/>
    <property type="molecule type" value="Genomic_DNA"/>
</dbReference>
<feature type="domain" description="Fe2OG dioxygenase" evidence="8">
    <location>
        <begin position="97"/>
        <end position="238"/>
    </location>
</feature>
<dbReference type="Pfam" id="PF13532">
    <property type="entry name" value="2OG-FeII_Oxy_2"/>
    <property type="match status" value="1"/>
</dbReference>
<keyword evidence="6" id="KW-0408">Iron</keyword>
<dbReference type="InterPro" id="IPR027450">
    <property type="entry name" value="AlkB-like"/>
</dbReference>
<comment type="subcellular location">
    <subcellularLocation>
        <location evidence="1">Nucleus</location>
    </subcellularLocation>
</comment>
<dbReference type="GO" id="GO:0005634">
    <property type="term" value="C:nucleus"/>
    <property type="evidence" value="ECO:0007669"/>
    <property type="project" value="UniProtKB-SubCell"/>
</dbReference>
<dbReference type="Gene3D" id="2.60.120.590">
    <property type="entry name" value="Alpha-ketoglutarate-dependent dioxygenase AlkB-like"/>
    <property type="match status" value="1"/>
</dbReference>
<dbReference type="AlphaFoldDB" id="A0A250XB66"/>
<dbReference type="Proteomes" id="UP000232323">
    <property type="component" value="Unassembled WGS sequence"/>
</dbReference>
<dbReference type="PROSITE" id="PS51471">
    <property type="entry name" value="FE2OG_OXY"/>
    <property type="match status" value="1"/>
</dbReference>
<evidence type="ECO:0000256" key="2">
    <source>
        <dbReference type="ARBA" id="ARBA00007879"/>
    </source>
</evidence>
<name>A0A250XB66_9CHLO</name>
<sequence length="249" mass="27464">MLIDQMRCNLESFKVGSVPDLYYLPDYVSVNEEIQLLKEITSSKQAWVQLSGRSCQNIGGMVHEKGLIPAPIPSYLKNLMNQLDIDSQQIRLYGDQPPNHVLINKYGPGDGIMPHQDGPAYYPGVSILSLGAPAVMTFTPKWVEVDSTNDTACTQQEESIFLLPRSLLLFKSEAYTAYLHGIAGTNKLGQGGDNMASPVCNLHLIQNCETLHTACCGQALISGKTTGTRFSLTVRRVPRLIKSLLPNRR</sequence>
<evidence type="ECO:0000256" key="5">
    <source>
        <dbReference type="ARBA" id="ARBA00023002"/>
    </source>
</evidence>
<keyword evidence="10" id="KW-1185">Reference proteome</keyword>
<comment type="similarity">
    <text evidence="2">Belongs to the alkB family.</text>
</comment>
<evidence type="ECO:0000256" key="4">
    <source>
        <dbReference type="ARBA" id="ARBA00022964"/>
    </source>
</evidence>
<dbReference type="SUPFAM" id="SSF51197">
    <property type="entry name" value="Clavaminate synthase-like"/>
    <property type="match status" value="1"/>
</dbReference>
<evidence type="ECO:0000256" key="1">
    <source>
        <dbReference type="ARBA" id="ARBA00004123"/>
    </source>
</evidence>
<reference evidence="9 10" key="1">
    <citation type="submission" date="2017-08" db="EMBL/GenBank/DDBJ databases">
        <title>Acidophilic green algal genome provides insights into adaptation to an acidic environment.</title>
        <authorList>
            <person name="Hirooka S."/>
            <person name="Hirose Y."/>
            <person name="Kanesaki Y."/>
            <person name="Higuchi S."/>
            <person name="Fujiwara T."/>
            <person name="Onuma R."/>
            <person name="Era A."/>
            <person name="Ohbayashi R."/>
            <person name="Uzuka A."/>
            <person name="Nozaki H."/>
            <person name="Yoshikawa H."/>
            <person name="Miyagishima S.Y."/>
        </authorList>
    </citation>
    <scope>NUCLEOTIDE SEQUENCE [LARGE SCALE GENOMIC DNA]</scope>
    <source>
        <strain evidence="9 10">NIES-2499</strain>
    </source>
</reference>
<evidence type="ECO:0000313" key="10">
    <source>
        <dbReference type="Proteomes" id="UP000232323"/>
    </source>
</evidence>
<evidence type="ECO:0000256" key="6">
    <source>
        <dbReference type="ARBA" id="ARBA00023004"/>
    </source>
</evidence>
<dbReference type="PANTHER" id="PTHR46030:SF1">
    <property type="entry name" value="ALPHA-KETOGLUTARATE-DEPENDENT DIOXYGENASE ALKB HOMOLOG 6"/>
    <property type="match status" value="1"/>
</dbReference>
<accession>A0A250XB66</accession>
<keyword evidence="7" id="KW-0539">Nucleus</keyword>
<dbReference type="InterPro" id="IPR037151">
    <property type="entry name" value="AlkB-like_sf"/>
</dbReference>